<feature type="compositionally biased region" description="Basic and acidic residues" evidence="1">
    <location>
        <begin position="582"/>
        <end position="592"/>
    </location>
</feature>
<dbReference type="Gene3D" id="1.25.40.10">
    <property type="entry name" value="Tetratricopeptide repeat domain"/>
    <property type="match status" value="2"/>
</dbReference>
<feature type="domain" description="CHAT" evidence="2">
    <location>
        <begin position="706"/>
        <end position="995"/>
    </location>
</feature>
<feature type="region of interest" description="Disordered" evidence="1">
    <location>
        <begin position="562"/>
        <end position="596"/>
    </location>
</feature>
<dbReference type="PANTHER" id="PTHR19959">
    <property type="entry name" value="KINESIN LIGHT CHAIN"/>
    <property type="match status" value="1"/>
</dbReference>
<dbReference type="EMBL" id="BAAAQN010000001">
    <property type="protein sequence ID" value="GAA2010968.1"/>
    <property type="molecule type" value="Genomic_DNA"/>
</dbReference>
<reference evidence="4" key="1">
    <citation type="journal article" date="2019" name="Int. J. Syst. Evol. Microbiol.">
        <title>The Global Catalogue of Microorganisms (GCM) 10K type strain sequencing project: providing services to taxonomists for standard genome sequencing and annotation.</title>
        <authorList>
            <consortium name="The Broad Institute Genomics Platform"/>
            <consortium name="The Broad Institute Genome Sequencing Center for Infectious Disease"/>
            <person name="Wu L."/>
            <person name="Ma J."/>
        </authorList>
    </citation>
    <scope>NUCLEOTIDE SEQUENCE [LARGE SCALE GENOMIC DNA]</scope>
    <source>
        <strain evidence="4">JCM 16014</strain>
    </source>
</reference>
<accession>A0ABP5EXN1</accession>
<dbReference type="Pfam" id="PF12770">
    <property type="entry name" value="CHAT"/>
    <property type="match status" value="1"/>
</dbReference>
<comment type="caution">
    <text evidence="3">The sequence shown here is derived from an EMBL/GenBank/DDBJ whole genome shotgun (WGS) entry which is preliminary data.</text>
</comment>
<organism evidence="3 4">
    <name type="scientific">Catenulispora yoronensis</name>
    <dbReference type="NCBI Taxonomy" id="450799"/>
    <lineage>
        <taxon>Bacteria</taxon>
        <taxon>Bacillati</taxon>
        <taxon>Actinomycetota</taxon>
        <taxon>Actinomycetes</taxon>
        <taxon>Catenulisporales</taxon>
        <taxon>Catenulisporaceae</taxon>
        <taxon>Catenulispora</taxon>
    </lineage>
</organism>
<gene>
    <name evidence="3" type="ORF">GCM10009839_01170</name>
</gene>
<keyword evidence="4" id="KW-1185">Reference proteome</keyword>
<protein>
    <recommendedName>
        <fullName evidence="2">CHAT domain-containing protein</fullName>
    </recommendedName>
</protein>
<dbReference type="Proteomes" id="UP001500751">
    <property type="component" value="Unassembled WGS sequence"/>
</dbReference>
<evidence type="ECO:0000259" key="2">
    <source>
        <dbReference type="Pfam" id="PF12770"/>
    </source>
</evidence>
<dbReference type="PANTHER" id="PTHR19959:SF119">
    <property type="entry name" value="FUNGAL LIPASE-LIKE DOMAIN-CONTAINING PROTEIN"/>
    <property type="match status" value="1"/>
</dbReference>
<proteinExistence type="predicted"/>
<evidence type="ECO:0000313" key="3">
    <source>
        <dbReference type="EMBL" id="GAA2010968.1"/>
    </source>
</evidence>
<feature type="compositionally biased region" description="Low complexity" evidence="1">
    <location>
        <begin position="570"/>
        <end position="581"/>
    </location>
</feature>
<sequence length="996" mass="105401">MAGVLTGAAAEEAAALARATDPEQDLEASLALGLFHWSRFQALPEDAKEAEFDAAVRFLLPVYRLAPSAVPAPLRDFFAHSTAKTEEAERVDLMVGRATALSRAYQNSGRLPQLVEAVGLFRDALPMIPEDHPAHLACLSNLTVTLLALFERTGDIALVAETTDTARRAVRATPEGHPGLAGNLNSLSLALRASSVRTGSTALLAEAVEVGRRSVQASPEGHPDHARHLSNLNATLQPLFERTGDTALLAEGADAARRAVQATPEDHPDRPGLLNNLSATLQTLFGRTGDGALLAEAVEAGRQAVEATAQDSSDRARHLNNFGAALQALFGRTGNTGPLAMAVDVQRQAIEATPDDHPERAGHLNNLGAALQTLFGRTGDTAQLAEAVDVGRQAVQATPQDHPDRAPRLCNLGNALRTLFERTGDPQASAEAVQVYRTASRITAATVLVRLEAHRELAALLTDVGERLAAAESAVALLPQVNLRTLARDDREHRIGRIGSLAEVAAAAALAAGDPQRAVELLEATRGMLVADVIDARGNDVARLREHAPALAREFEDLRDRREALDRSSGRTSSAAGAAAGRPDRTRGEDLAQARQRAQSEWDSLVGRIRTVDGFAGFLAAPDITELTAQAADGPIVFLTTASARSDALVVTGDAANPVRVVNLDRLTRQDASDRAEQLLQARRIATSLDQSSAARKAAQQDILDVLAWLWDVVADPVLTALGRTGLPPQDADWTRLWWCPVGVTGYLPVHAAGHHRDLGDADAAVKAAPRTVLDRVVSSYTLTVRALAYARSHRPAVTEATLIVAVPDAPGTTPLTGVEAESEAVAALIPAASRPGHPVRAEVLAALPTHPVAHFSCHGLADWTDPAASRLILHDHETDPLTVADISALRLTGSLAYLSACDTSSTNPRLADEAVHLTGAFHLAGYRNAIGTLWPVDDGSATQIATDFYTRLTSDGSTPPDTAGSARALHHAVRALRGDYPATPTFWAAHTHTGI</sequence>
<name>A0ABP5EXN1_9ACTN</name>
<dbReference type="InterPro" id="IPR024983">
    <property type="entry name" value="CHAT_dom"/>
</dbReference>
<dbReference type="InterPro" id="IPR011990">
    <property type="entry name" value="TPR-like_helical_dom_sf"/>
</dbReference>
<evidence type="ECO:0000313" key="4">
    <source>
        <dbReference type="Proteomes" id="UP001500751"/>
    </source>
</evidence>
<evidence type="ECO:0000256" key="1">
    <source>
        <dbReference type="SAM" id="MobiDB-lite"/>
    </source>
</evidence>
<dbReference type="SUPFAM" id="SSF48452">
    <property type="entry name" value="TPR-like"/>
    <property type="match status" value="1"/>
</dbReference>
<dbReference type="Pfam" id="PF13374">
    <property type="entry name" value="TPR_10"/>
    <property type="match status" value="1"/>
</dbReference>